<protein>
    <submittedName>
        <fullName evidence="2">Rap guanine nucleotide exchange factor 4-like</fullName>
    </submittedName>
</protein>
<dbReference type="Pfam" id="PF00027">
    <property type="entry name" value="cNMP_binding"/>
    <property type="match status" value="1"/>
</dbReference>
<dbReference type="CDD" id="cd00038">
    <property type="entry name" value="CAP_ED"/>
    <property type="match status" value="1"/>
</dbReference>
<dbReference type="STRING" id="418985.A0A1V9XKL3"/>
<dbReference type="SMART" id="SM00100">
    <property type="entry name" value="cNMP"/>
    <property type="match status" value="1"/>
</dbReference>
<dbReference type="AlphaFoldDB" id="A0A1V9XKL3"/>
<proteinExistence type="predicted"/>
<dbReference type="PANTHER" id="PTHR23011:SF41">
    <property type="entry name" value="CYCLIC NUCLEOTIDE-BINDING DOMAIN-CONTAINING PROTEIN"/>
    <property type="match status" value="1"/>
</dbReference>
<keyword evidence="3" id="KW-1185">Reference proteome</keyword>
<dbReference type="Proteomes" id="UP000192247">
    <property type="component" value="Unassembled WGS sequence"/>
</dbReference>
<comment type="caution">
    <text evidence="2">The sequence shown here is derived from an EMBL/GenBank/DDBJ whole genome shotgun (WGS) entry which is preliminary data.</text>
</comment>
<gene>
    <name evidence="2" type="ORF">BIW11_01045</name>
</gene>
<organism evidence="2 3">
    <name type="scientific">Tropilaelaps mercedesae</name>
    <dbReference type="NCBI Taxonomy" id="418985"/>
    <lineage>
        <taxon>Eukaryota</taxon>
        <taxon>Metazoa</taxon>
        <taxon>Ecdysozoa</taxon>
        <taxon>Arthropoda</taxon>
        <taxon>Chelicerata</taxon>
        <taxon>Arachnida</taxon>
        <taxon>Acari</taxon>
        <taxon>Parasitiformes</taxon>
        <taxon>Mesostigmata</taxon>
        <taxon>Gamasina</taxon>
        <taxon>Dermanyssoidea</taxon>
        <taxon>Laelapidae</taxon>
        <taxon>Tropilaelaps</taxon>
    </lineage>
</organism>
<dbReference type="SUPFAM" id="SSF51206">
    <property type="entry name" value="cAMP-binding domain-like"/>
    <property type="match status" value="1"/>
</dbReference>
<dbReference type="InterPro" id="IPR014710">
    <property type="entry name" value="RmlC-like_jellyroll"/>
</dbReference>
<accession>A0A1V9XKL3</accession>
<name>A0A1V9XKL3_9ACAR</name>
<sequence length="332" mass="35870">MLSNQRNLQGLVAYSLLSSQRQVLLQDFVSGHTQQFQTVGASPQGAEMMLGAHYLGALQTGTGLQQTPQSQQMVSSSNGNGPQCRKFRSHSAVGVPERSELGACGGVGGSLSSRGPFGSGANLTQLGGSGIPSSPMSGGGRIRHPQMEWQRLAKLVAPGASAGVSRLSRKQSQRHRYGHAPNVVLWIHVMDKLTTERNEGDLELIYAKLRAMPPFHRLHPVLLQELAYYGYYEDVDAGVTLFREGDKGKNWYAVLKGSLDVQITNNSGASIDNVTLCTLGVGRAFGESISCLSSPHSATVVTNECCELLRIDQKDFHLLWKIPVLSRLPTSN</sequence>
<evidence type="ECO:0000313" key="3">
    <source>
        <dbReference type="Proteomes" id="UP000192247"/>
    </source>
</evidence>
<dbReference type="PROSITE" id="PS50042">
    <property type="entry name" value="CNMP_BINDING_3"/>
    <property type="match status" value="1"/>
</dbReference>
<dbReference type="Gene3D" id="2.60.120.10">
    <property type="entry name" value="Jelly Rolls"/>
    <property type="match status" value="1"/>
</dbReference>
<dbReference type="InterPro" id="IPR018490">
    <property type="entry name" value="cNMP-bd_dom_sf"/>
</dbReference>
<dbReference type="EMBL" id="MNPL01008917">
    <property type="protein sequence ID" value="OQR73981.1"/>
    <property type="molecule type" value="Genomic_DNA"/>
</dbReference>
<feature type="domain" description="Cyclic nucleotide-binding" evidence="1">
    <location>
        <begin position="214"/>
        <end position="319"/>
    </location>
</feature>
<evidence type="ECO:0000259" key="1">
    <source>
        <dbReference type="PROSITE" id="PS50042"/>
    </source>
</evidence>
<dbReference type="OrthoDB" id="21144at2759"/>
<reference evidence="2 3" key="1">
    <citation type="journal article" date="2017" name="Gigascience">
        <title>Draft genome of the honey bee ectoparasitic mite, Tropilaelaps mercedesae, is shaped by the parasitic life history.</title>
        <authorList>
            <person name="Dong X."/>
            <person name="Armstrong S.D."/>
            <person name="Xia D."/>
            <person name="Makepeace B.L."/>
            <person name="Darby A.C."/>
            <person name="Kadowaki T."/>
        </authorList>
    </citation>
    <scope>NUCLEOTIDE SEQUENCE [LARGE SCALE GENOMIC DNA]</scope>
    <source>
        <strain evidence="2">Wuxi-XJTLU</strain>
    </source>
</reference>
<dbReference type="InParanoid" id="A0A1V9XKL3"/>
<evidence type="ECO:0000313" key="2">
    <source>
        <dbReference type="EMBL" id="OQR73981.1"/>
    </source>
</evidence>
<dbReference type="PANTHER" id="PTHR23011">
    <property type="entry name" value="CYCLIC NUCLEOTIDE-BINDING DOMAIN CONTAINING PROTEIN"/>
    <property type="match status" value="1"/>
</dbReference>
<dbReference type="InterPro" id="IPR000595">
    <property type="entry name" value="cNMP-bd_dom"/>
</dbReference>